<name>A0A316WTE5_9FLAO</name>
<accession>A0A316WTE5</accession>
<comment type="caution">
    <text evidence="1">The sequence shown here is derived from an EMBL/GenBank/DDBJ whole genome shotgun (WGS) entry which is preliminary data.</text>
</comment>
<dbReference type="Proteomes" id="UP000236182">
    <property type="component" value="Unassembled WGS sequence"/>
</dbReference>
<organism evidence="1 2">
    <name type="scientific">Chryseobacterium oncorhynchi</name>
    <dbReference type="NCBI Taxonomy" id="741074"/>
    <lineage>
        <taxon>Bacteria</taxon>
        <taxon>Pseudomonadati</taxon>
        <taxon>Bacteroidota</taxon>
        <taxon>Flavobacteriia</taxon>
        <taxon>Flavobacteriales</taxon>
        <taxon>Weeksellaceae</taxon>
        <taxon>Chryseobacterium group</taxon>
        <taxon>Chryseobacterium</taxon>
    </lineage>
</organism>
<evidence type="ECO:0000313" key="1">
    <source>
        <dbReference type="EMBL" id="PWN64495.1"/>
    </source>
</evidence>
<reference evidence="1" key="1">
    <citation type="submission" date="2018-04" db="EMBL/GenBank/DDBJ databases">
        <title>Draft Genome Sequences of Chryseobacterium lactis NCTC11390T isolated from milk, Chryseobacterium oncorhynchi 701B-08T from rainbow trout, and Chryseobacterium viscerum 687B-08T from diseased fish.</title>
        <authorList>
            <person name="Jeong J.-J."/>
            <person name="Lee Y.J."/>
            <person name="Pathiraja D."/>
            <person name="Park B."/>
            <person name="Choi I.-G."/>
            <person name="Kim K.D."/>
        </authorList>
    </citation>
    <scope>NUCLEOTIDE SEQUENCE [LARGE SCALE GENOMIC DNA]</scope>
    <source>
        <strain evidence="1">701B-08</strain>
    </source>
</reference>
<protein>
    <recommendedName>
        <fullName evidence="3">Right handed beta helix domain-containing protein</fullName>
    </recommendedName>
</protein>
<gene>
    <name evidence="1" type="ORF">C1638_011420</name>
</gene>
<evidence type="ECO:0000313" key="2">
    <source>
        <dbReference type="Proteomes" id="UP000236182"/>
    </source>
</evidence>
<sequence length="521" mass="57330">MKVSDVNGDLALALSLSKVVTIDVETVTLTSTLSRELLYDATILGIGDLSVIKVVGNINPFDLQGTQRFTIKGVKIIVDKNNEKDIFKITGNGLGECINNTISCTITPVPEIIDAVGNTLLPQGKFTGVRLVSETSGVHNNNINVNIENCKNGIVMEAATADAWVTHNLFYGCYIKQFTGTAFSIQEGGSTSIINNIISDLRIVDLVEGNIEKTGIKLSGMANVFSNLQIFNDSKTGTFYWLDLSATDIRSYNNSFIGGGVEGLIKDETKMVDHYFNLNIVKRAHSLTEFDNKFAPIRYGKSFISNILDNNFNRIENYIGQNCSFERTSNGVKVTQTSQFGKFYVNLLEPSKYFGKYVTVTMKVKSSYKVFPVIVNSDVSFLHGTPNHTQDYEIISVSKRIDNNNLTQIGLVFDVNAPIGSTAEIDWIVVNEGRLSPNENVPNIPYKAKGTADIIATENKVIVNHGLPFTIPLDCINVSPTNNLGQAKKWWIDQSSEGKFSIFVDSAPGTGLAKFAWNIEY</sequence>
<keyword evidence="2" id="KW-1185">Reference proteome</keyword>
<dbReference type="EMBL" id="PPEI02000003">
    <property type="protein sequence ID" value="PWN64495.1"/>
    <property type="molecule type" value="Genomic_DNA"/>
</dbReference>
<evidence type="ECO:0008006" key="3">
    <source>
        <dbReference type="Google" id="ProtNLM"/>
    </source>
</evidence>
<proteinExistence type="predicted"/>
<dbReference type="AlphaFoldDB" id="A0A316WTE5"/>
<dbReference type="RefSeq" id="WP_109621059.1">
    <property type="nucleotide sequence ID" value="NZ_PPEI02000003.1"/>
</dbReference>